<keyword evidence="1" id="KW-0812">Transmembrane</keyword>
<proteinExistence type="predicted"/>
<reference evidence="2 3" key="2">
    <citation type="journal article" date="2018" name="New Phytol.">
        <title>High intraspecific genome diversity in the model arbuscular mycorrhizal symbiont Rhizophagus irregularis.</title>
        <authorList>
            <person name="Chen E.C.H."/>
            <person name="Morin E."/>
            <person name="Beaudet D."/>
            <person name="Noel J."/>
            <person name="Yildirir G."/>
            <person name="Ndikumana S."/>
            <person name="Charron P."/>
            <person name="St-Onge C."/>
            <person name="Giorgi J."/>
            <person name="Kruger M."/>
            <person name="Marton T."/>
            <person name="Ropars J."/>
            <person name="Grigoriev I.V."/>
            <person name="Hainaut M."/>
            <person name="Henrissat B."/>
            <person name="Roux C."/>
            <person name="Martin F."/>
            <person name="Corradi N."/>
        </authorList>
    </citation>
    <scope>NUCLEOTIDE SEQUENCE [LARGE SCALE GENOMIC DNA]</scope>
    <source>
        <strain evidence="2 3">DAOM 197198</strain>
    </source>
</reference>
<keyword evidence="3" id="KW-1185">Reference proteome</keyword>
<keyword evidence="1" id="KW-0472">Membrane</keyword>
<keyword evidence="1" id="KW-1133">Transmembrane helix</keyword>
<accession>A0A2P4Q556</accession>
<dbReference type="Proteomes" id="UP000018888">
    <property type="component" value="Unassembled WGS sequence"/>
</dbReference>
<feature type="transmembrane region" description="Helical" evidence="1">
    <location>
        <begin position="6"/>
        <end position="26"/>
    </location>
</feature>
<gene>
    <name evidence="2" type="ORF">GLOIN_2v1592265</name>
</gene>
<evidence type="ECO:0000313" key="2">
    <source>
        <dbReference type="EMBL" id="POG72781.1"/>
    </source>
</evidence>
<dbReference type="EMBL" id="AUPC02000091">
    <property type="protein sequence ID" value="POG72781.1"/>
    <property type="molecule type" value="Genomic_DNA"/>
</dbReference>
<sequence length="56" mass="6875">MIFGFFSALIIYININFFIFTFICIFSTNFREFICNFCLVIIFKIFLCKIKIFYSW</sequence>
<protein>
    <submittedName>
        <fullName evidence="2">Uncharacterized protein</fullName>
    </submittedName>
</protein>
<evidence type="ECO:0000256" key="1">
    <source>
        <dbReference type="SAM" id="Phobius"/>
    </source>
</evidence>
<organism evidence="2 3">
    <name type="scientific">Rhizophagus irregularis (strain DAOM 181602 / DAOM 197198 / MUCL 43194)</name>
    <name type="common">Arbuscular mycorrhizal fungus</name>
    <name type="synonym">Glomus intraradices</name>
    <dbReference type="NCBI Taxonomy" id="747089"/>
    <lineage>
        <taxon>Eukaryota</taxon>
        <taxon>Fungi</taxon>
        <taxon>Fungi incertae sedis</taxon>
        <taxon>Mucoromycota</taxon>
        <taxon>Glomeromycotina</taxon>
        <taxon>Glomeromycetes</taxon>
        <taxon>Glomerales</taxon>
        <taxon>Glomeraceae</taxon>
        <taxon>Rhizophagus</taxon>
    </lineage>
</organism>
<feature type="transmembrane region" description="Helical" evidence="1">
    <location>
        <begin position="33"/>
        <end position="54"/>
    </location>
</feature>
<reference evidence="2 3" key="1">
    <citation type="journal article" date="2013" name="Proc. Natl. Acad. Sci. U.S.A.">
        <title>Genome of an arbuscular mycorrhizal fungus provides insight into the oldest plant symbiosis.</title>
        <authorList>
            <person name="Tisserant E."/>
            <person name="Malbreil M."/>
            <person name="Kuo A."/>
            <person name="Kohler A."/>
            <person name="Symeonidi A."/>
            <person name="Balestrini R."/>
            <person name="Charron P."/>
            <person name="Duensing N."/>
            <person name="Frei Dit Frey N."/>
            <person name="Gianinazzi-Pearson V."/>
            <person name="Gilbert L.B."/>
            <person name="Handa Y."/>
            <person name="Herr J.R."/>
            <person name="Hijri M."/>
            <person name="Koul R."/>
            <person name="Kawaguchi M."/>
            <person name="Krajinski F."/>
            <person name="Lammers P.J."/>
            <person name="Masclaux F.G."/>
            <person name="Murat C."/>
            <person name="Morin E."/>
            <person name="Ndikumana S."/>
            <person name="Pagni M."/>
            <person name="Petitpierre D."/>
            <person name="Requena N."/>
            <person name="Rosikiewicz P."/>
            <person name="Riley R."/>
            <person name="Saito K."/>
            <person name="San Clemente H."/>
            <person name="Shapiro H."/>
            <person name="van Tuinen D."/>
            <person name="Becard G."/>
            <person name="Bonfante P."/>
            <person name="Paszkowski U."/>
            <person name="Shachar-Hill Y.Y."/>
            <person name="Tuskan G.A."/>
            <person name="Young P.W."/>
            <person name="Sanders I.R."/>
            <person name="Henrissat B."/>
            <person name="Rensing S.A."/>
            <person name="Grigoriev I.V."/>
            <person name="Corradi N."/>
            <person name="Roux C."/>
            <person name="Martin F."/>
        </authorList>
    </citation>
    <scope>NUCLEOTIDE SEQUENCE [LARGE SCALE GENOMIC DNA]</scope>
    <source>
        <strain evidence="2 3">DAOM 197198</strain>
    </source>
</reference>
<dbReference type="AlphaFoldDB" id="A0A2P4Q556"/>
<comment type="caution">
    <text evidence="2">The sequence shown here is derived from an EMBL/GenBank/DDBJ whole genome shotgun (WGS) entry which is preliminary data.</text>
</comment>
<evidence type="ECO:0000313" key="3">
    <source>
        <dbReference type="Proteomes" id="UP000018888"/>
    </source>
</evidence>
<feature type="non-terminal residue" evidence="2">
    <location>
        <position position="1"/>
    </location>
</feature>
<name>A0A2P4Q556_RHIID</name>